<gene>
    <name evidence="1" type="ORF">BLTE_08370</name>
</gene>
<reference evidence="1 2" key="1">
    <citation type="submission" date="2018-08" db="EMBL/GenBank/DDBJ databases">
        <title>Complete genome sequencing of Blastochloris tepida GI.</title>
        <authorList>
            <person name="Tsukatani Y."/>
            <person name="Mori H."/>
        </authorList>
    </citation>
    <scope>NUCLEOTIDE SEQUENCE [LARGE SCALE GENOMIC DNA]</scope>
    <source>
        <strain evidence="1 2">GI</strain>
    </source>
</reference>
<evidence type="ECO:0008006" key="3">
    <source>
        <dbReference type="Google" id="ProtNLM"/>
    </source>
</evidence>
<organism evidence="1 2">
    <name type="scientific">Blastochloris tepida</name>
    <dbReference type="NCBI Taxonomy" id="2233851"/>
    <lineage>
        <taxon>Bacteria</taxon>
        <taxon>Pseudomonadati</taxon>
        <taxon>Pseudomonadota</taxon>
        <taxon>Alphaproteobacteria</taxon>
        <taxon>Hyphomicrobiales</taxon>
        <taxon>Blastochloridaceae</taxon>
        <taxon>Blastochloris</taxon>
    </lineage>
</organism>
<accession>A0A348FXW9</accession>
<dbReference type="EMBL" id="AP018907">
    <property type="protein sequence ID" value="BBF92152.1"/>
    <property type="molecule type" value="Genomic_DNA"/>
</dbReference>
<protein>
    <recommendedName>
        <fullName evidence="3">Helicase/UvrB N-terminal domain-containing protein</fullName>
    </recommendedName>
</protein>
<dbReference type="SUPFAM" id="SSF52540">
    <property type="entry name" value="P-loop containing nucleoside triphosphate hydrolases"/>
    <property type="match status" value="1"/>
</dbReference>
<evidence type="ECO:0000313" key="1">
    <source>
        <dbReference type="EMBL" id="BBF92152.1"/>
    </source>
</evidence>
<dbReference type="AlphaFoldDB" id="A0A348FXW9"/>
<sequence length="650" mass="71646">MLVTARPSDLSQIKSNLLGTTFTVPEFEPTSAPAVTSRGIFVDLDTLTTPAITLTKQRLTAFGSKLSAEHEEAVARLISRFTLQANGEQRGRYAVAMPCGTGKTLALVCWCATLVRSGLPYSVLICASKVDELVAIRRQLQEIGVPDDEVGLVHSLGYDRTDPADLRWPTEDNDQRRILLVTHARVKGGGFDASVTRFRGKRRSVVVWDESLIVSAAQSVELASLLPAVDWLLKRDALMGTENEDRARLRAYLERAVAIIEAEQHRLAKSAKPKPRTIHMPPMHEDDRTAFKAALPNVVTVEPIRAFLDMASEPLRLLGVRQGHGGVIRYDLAVPTDLDNVVILDASTPIRALVDADRTIKADDWFPGRTIKTYADVTIRWWKRAGGRDAMEREFAKPRDQRTVSREIVKAVKSIPADEAVLVFTHKPHKRQPDIGATLKADLKAAGIDVDAVLPDGLPRFSWATFGRETATSEWVRCRHVFLVGALYRSDLDLGAALVGQRDDLTAAVTGTEIREAQHSEIAHSVLQAVNRAACRTTLNGKAAPTTAHVILYDREPLDLVASVMPGLRIEDWETETGQEGMKTEAVKRAIVAYLSALPEGTDSVTLVALKKVITAELQVDLSNKCWQEARDRACVEAGWQVEGRRLVRN</sequence>
<dbReference type="RefSeq" id="WP_126397897.1">
    <property type="nucleotide sequence ID" value="NZ_AP018907.1"/>
</dbReference>
<proteinExistence type="predicted"/>
<keyword evidence="2" id="KW-1185">Reference proteome</keyword>
<dbReference type="Proteomes" id="UP000266934">
    <property type="component" value="Chromosome"/>
</dbReference>
<dbReference type="InterPro" id="IPR027417">
    <property type="entry name" value="P-loop_NTPase"/>
</dbReference>
<name>A0A348FXW9_9HYPH</name>
<dbReference type="Gene3D" id="3.40.50.300">
    <property type="entry name" value="P-loop containing nucleotide triphosphate hydrolases"/>
    <property type="match status" value="1"/>
</dbReference>
<evidence type="ECO:0000313" key="2">
    <source>
        <dbReference type="Proteomes" id="UP000266934"/>
    </source>
</evidence>
<dbReference type="OrthoDB" id="7307426at2"/>
<dbReference type="KEGG" id="blag:BLTE_08370"/>